<evidence type="ECO:0000313" key="3">
    <source>
        <dbReference type="Proteomes" id="UP000784880"/>
    </source>
</evidence>
<dbReference type="RefSeq" id="WP_217065197.1">
    <property type="nucleotide sequence ID" value="NZ_JAHQCS010000066.1"/>
</dbReference>
<comment type="caution">
    <text evidence="2">The sequence shown here is derived from an EMBL/GenBank/DDBJ whole genome shotgun (WGS) entry which is preliminary data.</text>
</comment>
<dbReference type="Proteomes" id="UP000784880">
    <property type="component" value="Unassembled WGS sequence"/>
</dbReference>
<dbReference type="EMBL" id="JAHQCS010000066">
    <property type="protein sequence ID" value="MBU9711314.1"/>
    <property type="molecule type" value="Genomic_DNA"/>
</dbReference>
<keyword evidence="1" id="KW-1133">Transmembrane helix</keyword>
<gene>
    <name evidence="2" type="ORF">KS419_06180</name>
</gene>
<keyword evidence="1" id="KW-0472">Membrane</keyword>
<name>A0ABS6JCB0_9BACI</name>
<keyword evidence="3" id="KW-1185">Reference proteome</keyword>
<organism evidence="2 3">
    <name type="scientific">Evansella tamaricis</name>
    <dbReference type="NCBI Taxonomy" id="2069301"/>
    <lineage>
        <taxon>Bacteria</taxon>
        <taxon>Bacillati</taxon>
        <taxon>Bacillota</taxon>
        <taxon>Bacilli</taxon>
        <taxon>Bacillales</taxon>
        <taxon>Bacillaceae</taxon>
        <taxon>Evansella</taxon>
    </lineage>
</organism>
<accession>A0ABS6JCB0</accession>
<protein>
    <recommendedName>
        <fullName evidence="4">NADH dehydrogenase subunit 6</fullName>
    </recommendedName>
</protein>
<feature type="transmembrane region" description="Helical" evidence="1">
    <location>
        <begin position="108"/>
        <end position="129"/>
    </location>
</feature>
<feature type="transmembrane region" description="Helical" evidence="1">
    <location>
        <begin position="68"/>
        <end position="88"/>
    </location>
</feature>
<evidence type="ECO:0008006" key="4">
    <source>
        <dbReference type="Google" id="ProtNLM"/>
    </source>
</evidence>
<evidence type="ECO:0000313" key="2">
    <source>
        <dbReference type="EMBL" id="MBU9711314.1"/>
    </source>
</evidence>
<proteinExistence type="predicted"/>
<keyword evidence="1" id="KW-0812">Transmembrane</keyword>
<reference evidence="2 3" key="1">
    <citation type="submission" date="2021-06" db="EMBL/GenBank/DDBJ databases">
        <title>Bacillus sp. RD4P76, an endophyte from a halophyte.</title>
        <authorList>
            <person name="Sun J.-Q."/>
        </authorList>
    </citation>
    <scope>NUCLEOTIDE SEQUENCE [LARGE SCALE GENOMIC DNA]</scope>
    <source>
        <strain evidence="2 3">CGMCC 1.15917</strain>
    </source>
</reference>
<sequence>MNRIKSYRIATLLLFFAFISLISRSIIYLILSLTVAFLIIILLSKEKKRKGDEPPRPRVKEKDMQRTMYLFPIFFTGIGFLMLSYGASGILDYNTVYHQLGWMVHETFLLLFFLFTGVFLFLYGITHFLKRWFSF</sequence>
<evidence type="ECO:0000256" key="1">
    <source>
        <dbReference type="SAM" id="Phobius"/>
    </source>
</evidence>
<feature type="transmembrane region" description="Helical" evidence="1">
    <location>
        <begin position="12"/>
        <end position="43"/>
    </location>
</feature>